<gene>
    <name evidence="5" type="ORF">K8V07_10445</name>
</gene>
<comment type="caution">
    <text evidence="5">The sequence shown here is derived from an EMBL/GenBank/DDBJ whole genome shotgun (WGS) entry which is preliminary data.</text>
</comment>
<name>A0A921LH91_9BACE</name>
<reference evidence="5" key="2">
    <citation type="submission" date="2021-09" db="EMBL/GenBank/DDBJ databases">
        <authorList>
            <person name="Gilroy R."/>
        </authorList>
    </citation>
    <scope>NUCLEOTIDE SEQUENCE</scope>
    <source>
        <strain evidence="5">CHK154-13316</strain>
    </source>
</reference>
<keyword evidence="2 4" id="KW-0378">Hydrolase</keyword>
<reference evidence="5" key="1">
    <citation type="journal article" date="2021" name="PeerJ">
        <title>Extensive microbial diversity within the chicken gut microbiome revealed by metagenomics and culture.</title>
        <authorList>
            <person name="Gilroy R."/>
            <person name="Ravi A."/>
            <person name="Getino M."/>
            <person name="Pursley I."/>
            <person name="Horton D.L."/>
            <person name="Alikhan N.F."/>
            <person name="Baker D."/>
            <person name="Gharbi K."/>
            <person name="Hall N."/>
            <person name="Watson M."/>
            <person name="Adriaenssens E.M."/>
            <person name="Foster-Nyarko E."/>
            <person name="Jarju S."/>
            <person name="Secka A."/>
            <person name="Antonio M."/>
            <person name="Oren A."/>
            <person name="Chaudhuri R.R."/>
            <person name="La Ragione R."/>
            <person name="Hildebrand F."/>
            <person name="Pallen M.J."/>
        </authorList>
    </citation>
    <scope>NUCLEOTIDE SEQUENCE</scope>
    <source>
        <strain evidence="5">CHK154-13316</strain>
    </source>
</reference>
<evidence type="ECO:0008006" key="7">
    <source>
        <dbReference type="Google" id="ProtNLM"/>
    </source>
</evidence>
<evidence type="ECO:0000256" key="3">
    <source>
        <dbReference type="ARBA" id="ARBA00023295"/>
    </source>
</evidence>
<dbReference type="InterPro" id="IPR000743">
    <property type="entry name" value="Glyco_hydro_28"/>
</dbReference>
<dbReference type="Pfam" id="PF00295">
    <property type="entry name" value="Glyco_hydro_28"/>
    <property type="match status" value="1"/>
</dbReference>
<sequence length="528" mass="58045">MKLLKIYFILVFSMIQFVQLNARPVYNITDFGAIADGKTLNTKSIQKAIDTCAAKGGGQVLIPNGCYLSGTIKLKSNVTLYLEPSAILLGSPEYDDYEWEKYDVEAGARRRSLIHAQNVENVSIEGHGTINGNGGHANFQSDNPFGGIGGGVRPFPISISHSKYVNLRDIKVKDGAFWDIKIDACQYVNIDGISVHSHIVANNDGIDIVDCKNVRISNCDIDAGDDGICLKSNTKKGIDNVVITNCIVRSQSNAIKFGVASKGGFRNVTVSNCAVYDTRLSGIALEMVEGGVMDRIIIDNIVMHNANGSLFIKSGRKKGFEATTFKNIIISNIIADGIGEWKPDKSAGYFKPEKDQRIGITITGQEDCIVENVSISNVHLEFAGGGTENDAKREFIDTKKNGYPEYDNFGITPAYGINCQYVNNIRFSNIVLDYKDSDARPAFYFENSENVCLDRISAKVSKKAPAYIRFKNQRGAFITNSRPMSADIPFCSFEGLVKNISFKGNEFSKIKQVFVTDKQVSPENILID</sequence>
<dbReference type="SUPFAM" id="SSF51126">
    <property type="entry name" value="Pectin lyase-like"/>
    <property type="match status" value="2"/>
</dbReference>
<dbReference type="EMBL" id="DYVL01000125">
    <property type="protein sequence ID" value="HJG12335.1"/>
    <property type="molecule type" value="Genomic_DNA"/>
</dbReference>
<evidence type="ECO:0000313" key="6">
    <source>
        <dbReference type="Proteomes" id="UP000747074"/>
    </source>
</evidence>
<dbReference type="Proteomes" id="UP000747074">
    <property type="component" value="Unassembled WGS sequence"/>
</dbReference>
<evidence type="ECO:0000313" key="5">
    <source>
        <dbReference type="EMBL" id="HJG12335.1"/>
    </source>
</evidence>
<accession>A0A921LH91</accession>
<dbReference type="InterPro" id="IPR012334">
    <property type="entry name" value="Pectin_lyas_fold"/>
</dbReference>
<dbReference type="PANTHER" id="PTHR31339">
    <property type="entry name" value="PECTIN LYASE-RELATED"/>
    <property type="match status" value="1"/>
</dbReference>
<evidence type="ECO:0000256" key="2">
    <source>
        <dbReference type="ARBA" id="ARBA00022801"/>
    </source>
</evidence>
<proteinExistence type="inferred from homology"/>
<dbReference type="InterPro" id="IPR006626">
    <property type="entry name" value="PbH1"/>
</dbReference>
<dbReference type="Gene3D" id="2.160.20.10">
    <property type="entry name" value="Single-stranded right-handed beta-helix, Pectin lyase-like"/>
    <property type="match status" value="1"/>
</dbReference>
<dbReference type="PANTHER" id="PTHR31339:SF9">
    <property type="entry name" value="PLASMIN AND FIBRONECTIN-BINDING PROTEIN A"/>
    <property type="match status" value="1"/>
</dbReference>
<dbReference type="GO" id="GO:0004650">
    <property type="term" value="F:polygalacturonase activity"/>
    <property type="evidence" value="ECO:0007669"/>
    <property type="project" value="InterPro"/>
</dbReference>
<keyword evidence="3 4" id="KW-0326">Glycosidase</keyword>
<comment type="similarity">
    <text evidence="1 4">Belongs to the glycosyl hydrolase 28 family.</text>
</comment>
<evidence type="ECO:0000256" key="4">
    <source>
        <dbReference type="RuleBase" id="RU361169"/>
    </source>
</evidence>
<dbReference type="AlphaFoldDB" id="A0A921LH91"/>
<dbReference type="InterPro" id="IPR011050">
    <property type="entry name" value="Pectin_lyase_fold/virulence"/>
</dbReference>
<evidence type="ECO:0000256" key="1">
    <source>
        <dbReference type="ARBA" id="ARBA00008834"/>
    </source>
</evidence>
<dbReference type="SMART" id="SM00710">
    <property type="entry name" value="PbH1"/>
    <property type="match status" value="8"/>
</dbReference>
<protein>
    <recommendedName>
        <fullName evidence="7">Glycoside hydrolase family 28 protein</fullName>
    </recommendedName>
</protein>
<dbReference type="InterPro" id="IPR051801">
    <property type="entry name" value="GH28_Enzymes"/>
</dbReference>
<organism evidence="5 6">
    <name type="scientific">Bacteroides xylanisolvens</name>
    <dbReference type="NCBI Taxonomy" id="371601"/>
    <lineage>
        <taxon>Bacteria</taxon>
        <taxon>Pseudomonadati</taxon>
        <taxon>Bacteroidota</taxon>
        <taxon>Bacteroidia</taxon>
        <taxon>Bacteroidales</taxon>
        <taxon>Bacteroidaceae</taxon>
        <taxon>Bacteroides</taxon>
    </lineage>
</organism>
<dbReference type="GO" id="GO:0005975">
    <property type="term" value="P:carbohydrate metabolic process"/>
    <property type="evidence" value="ECO:0007669"/>
    <property type="project" value="InterPro"/>
</dbReference>